<dbReference type="PANTHER" id="PTHR10429">
    <property type="entry name" value="DNA-3-METHYLADENINE GLYCOSYLASE"/>
    <property type="match status" value="1"/>
</dbReference>
<dbReference type="Proteomes" id="UP001159405">
    <property type="component" value="Unassembled WGS sequence"/>
</dbReference>
<sequence>MAARRTREATKRKNNDKIELETSVEIKEECTESIYFKMGCNNTLHTHLSKKTKLGLKQVGKANGSSTRLDRSFYDQPAEDLAKNLLGKLLYRVLDNGEVSFGRIVETEAYLGEVDKACHSYGGRRIGRCEPLYMAPGTAYVYVIYGMYHCLNVSSQEPGACVLIRALEPLQGFDSMKSFRGVRRRDAGSKLKDHELCNGPSKLCQALDIEKANLNKEDMTTSNRFWIEDDKESCSRDMTIVTSARIGIDSYGPEWALKPLRFYSLGNKCVSVRDKKSEAELSHSA</sequence>
<keyword evidence="10" id="KW-1185">Reference proteome</keyword>
<keyword evidence="7" id="KW-0234">DNA repair</keyword>
<dbReference type="InterPro" id="IPR011034">
    <property type="entry name" value="Formyl_transferase-like_C_sf"/>
</dbReference>
<reference evidence="9 10" key="1">
    <citation type="submission" date="2022-05" db="EMBL/GenBank/DDBJ databases">
        <authorList>
            <consortium name="Genoscope - CEA"/>
            <person name="William W."/>
        </authorList>
    </citation>
    <scope>NUCLEOTIDE SEQUENCE [LARGE SCALE GENOMIC DNA]</scope>
</reference>
<dbReference type="InterPro" id="IPR003180">
    <property type="entry name" value="MPG"/>
</dbReference>
<evidence type="ECO:0000256" key="3">
    <source>
        <dbReference type="ARBA" id="ARBA00009232"/>
    </source>
</evidence>
<gene>
    <name evidence="9" type="ORF">PLOB_00012315</name>
</gene>
<comment type="caution">
    <text evidence="9">The sequence shown here is derived from an EMBL/GenBank/DDBJ whole genome shotgun (WGS) entry which is preliminary data.</text>
</comment>
<name>A0ABN8QZ45_9CNID</name>
<dbReference type="HAMAP" id="MF_00527">
    <property type="entry name" value="3MGH"/>
    <property type="match status" value="1"/>
</dbReference>
<dbReference type="Pfam" id="PF02245">
    <property type="entry name" value="Pur_DNA_glyco"/>
    <property type="match status" value="1"/>
</dbReference>
<evidence type="ECO:0000256" key="5">
    <source>
        <dbReference type="ARBA" id="ARBA00022763"/>
    </source>
</evidence>
<evidence type="ECO:0000313" key="10">
    <source>
        <dbReference type="Proteomes" id="UP001159405"/>
    </source>
</evidence>
<dbReference type="CDD" id="cd00540">
    <property type="entry name" value="AAG"/>
    <property type="match status" value="1"/>
</dbReference>
<evidence type="ECO:0000256" key="6">
    <source>
        <dbReference type="ARBA" id="ARBA00022801"/>
    </source>
</evidence>
<dbReference type="EMBL" id="CALNXK010000169">
    <property type="protein sequence ID" value="CAH3172045.1"/>
    <property type="molecule type" value="Genomic_DNA"/>
</dbReference>
<keyword evidence="6" id="KW-0378">Hydrolase</keyword>
<evidence type="ECO:0000313" key="9">
    <source>
        <dbReference type="EMBL" id="CAH3172045.1"/>
    </source>
</evidence>
<dbReference type="EC" id="3.2.2.21" evidence="4"/>
<evidence type="ECO:0000256" key="4">
    <source>
        <dbReference type="ARBA" id="ARBA00012000"/>
    </source>
</evidence>
<dbReference type="InterPro" id="IPR036995">
    <property type="entry name" value="MPG_sf"/>
</dbReference>
<keyword evidence="5" id="KW-0227">DNA damage</keyword>
<comment type="function">
    <text evidence="2">Hydrolysis of the deoxyribose N-glycosidic bond to excise 3-methyladenine, and 7-methylguanine from the damaged DNA polymer formed by alkylation lesions.</text>
</comment>
<evidence type="ECO:0000256" key="2">
    <source>
        <dbReference type="ARBA" id="ARBA00002421"/>
    </source>
</evidence>
<evidence type="ECO:0000256" key="7">
    <source>
        <dbReference type="ARBA" id="ARBA00023204"/>
    </source>
</evidence>
<comment type="catalytic activity">
    <reaction evidence="1">
        <text>Hydrolysis of alkylated DNA, releasing 3-methyladenine, 3-methylguanine, 7-methylguanine and 7-methyladenine.</text>
        <dbReference type="EC" id="3.2.2.21"/>
    </reaction>
</comment>
<dbReference type="SUPFAM" id="SSF50486">
    <property type="entry name" value="FMT C-terminal domain-like"/>
    <property type="match status" value="1"/>
</dbReference>
<organism evidence="9 10">
    <name type="scientific">Porites lobata</name>
    <dbReference type="NCBI Taxonomy" id="104759"/>
    <lineage>
        <taxon>Eukaryota</taxon>
        <taxon>Metazoa</taxon>
        <taxon>Cnidaria</taxon>
        <taxon>Anthozoa</taxon>
        <taxon>Hexacorallia</taxon>
        <taxon>Scleractinia</taxon>
        <taxon>Fungiina</taxon>
        <taxon>Poritidae</taxon>
        <taxon>Porites</taxon>
    </lineage>
</organism>
<proteinExistence type="inferred from homology"/>
<dbReference type="Gene3D" id="3.10.300.10">
    <property type="entry name" value="Methylpurine-DNA glycosylase (MPG)"/>
    <property type="match status" value="1"/>
</dbReference>
<accession>A0ABN8QZ45</accession>
<dbReference type="PANTHER" id="PTHR10429:SF0">
    <property type="entry name" value="DNA-3-METHYLADENINE GLYCOSYLASE"/>
    <property type="match status" value="1"/>
</dbReference>
<protein>
    <recommendedName>
        <fullName evidence="4">DNA-3-methyladenine glycosylase II</fullName>
        <ecNumber evidence="4">3.2.2.21</ecNumber>
    </recommendedName>
    <alternativeName>
        <fullName evidence="8">3-methyladenine DNA glycosidase</fullName>
    </alternativeName>
</protein>
<evidence type="ECO:0000256" key="8">
    <source>
        <dbReference type="ARBA" id="ARBA00033426"/>
    </source>
</evidence>
<dbReference type="NCBIfam" id="TIGR00567">
    <property type="entry name" value="3mg"/>
    <property type="match status" value="1"/>
</dbReference>
<evidence type="ECO:0000256" key="1">
    <source>
        <dbReference type="ARBA" id="ARBA00000086"/>
    </source>
</evidence>
<comment type="similarity">
    <text evidence="3">Belongs to the DNA glycosylase MPG family.</text>
</comment>